<gene>
    <name evidence="5" type="ORF">L798_02641</name>
</gene>
<accession>A0A067QHB8</accession>
<keyword evidence="2" id="KW-0804">Transcription</keyword>
<sequence length="684" mass="76065">MADVETHTQTKIVKNSKILVNVEEALQDILVVSYAFENKLYQGVLLDSSKKHLPCGISAPINVVSQQSGSKPDTDEDKLFSLTQRFTYFQDKPPPPASKNVENVNPQPFHLRRTIRPPARYKNSRMTVRLRPRQVLCSKCRSICNENSENVDLSRKRKGAEQIAKVDKKLCSPGEVPSRSPRPLFSENQRENQPIKSMSPPSENSKLCSSLIPKISRLQPTEISNALSGNVNKIKIVEKYWVRPTVGSQGDGLREPDEGGKKVYCVSMDPKMLVEDHNYDSDHSSVHNIVSDKTEEDVTWTADSASSVKGLADRKERMVLRKKRSVGSMEDLWDESVFEDSMRKARIARTTPVIKISFGTQGEGTVLKIPAKVQKYIPSESETEDQQKTKDASAKAAKRALKKAKKEARRKMLSASRDSPRSLGGGSPAYAVIGGSSPAYEALYHRKHKHKVKHKKKRRHSKDDAGEPMLVKGVGDPKCWNVLTPSDSYSAIKERCLKQKLSISLKRLNANAYMRCDYLGSNGSKSPGTSSCSNSELSDDHGEALPDFPPPSSHPLMMRISTQTVACCVTGDGRQMAVGDVVWGKIHGFPWWPGKVLSITVSRKDDGASLEPQAHVAWYGSSTSSLMPCDQLSPFLETFKTRYNKKKRGPYKEAIRQATSEARKDDRATLLPVTSSPREVNVVS</sequence>
<evidence type="ECO:0000256" key="3">
    <source>
        <dbReference type="SAM" id="MobiDB-lite"/>
    </source>
</evidence>
<reference evidence="5 6" key="1">
    <citation type="journal article" date="2014" name="Nat. Commun.">
        <title>Molecular traces of alternative social organization in a termite genome.</title>
        <authorList>
            <person name="Terrapon N."/>
            <person name="Li C."/>
            <person name="Robertson H.M."/>
            <person name="Ji L."/>
            <person name="Meng X."/>
            <person name="Booth W."/>
            <person name="Chen Z."/>
            <person name="Childers C.P."/>
            <person name="Glastad K.M."/>
            <person name="Gokhale K."/>
            <person name="Gowin J."/>
            <person name="Gronenberg W."/>
            <person name="Hermansen R.A."/>
            <person name="Hu H."/>
            <person name="Hunt B.G."/>
            <person name="Huylmans A.K."/>
            <person name="Khalil S.M."/>
            <person name="Mitchell R.D."/>
            <person name="Munoz-Torres M.C."/>
            <person name="Mustard J.A."/>
            <person name="Pan H."/>
            <person name="Reese J.T."/>
            <person name="Scharf M.E."/>
            <person name="Sun F."/>
            <person name="Vogel H."/>
            <person name="Xiao J."/>
            <person name="Yang W."/>
            <person name="Yang Z."/>
            <person name="Yang Z."/>
            <person name="Zhou J."/>
            <person name="Zhu J."/>
            <person name="Brent C.S."/>
            <person name="Elsik C.G."/>
            <person name="Goodisman M.A."/>
            <person name="Liberles D.A."/>
            <person name="Roe R.M."/>
            <person name="Vargo E.L."/>
            <person name="Vilcinskas A."/>
            <person name="Wang J."/>
            <person name="Bornberg-Bauer E."/>
            <person name="Korb J."/>
            <person name="Zhang G."/>
            <person name="Liebig J."/>
        </authorList>
    </citation>
    <scope>NUCLEOTIDE SEQUENCE [LARGE SCALE GENOMIC DNA]</scope>
    <source>
        <tissue evidence="5">Whole organism</tissue>
    </source>
</reference>
<dbReference type="Gene3D" id="2.30.30.140">
    <property type="match status" value="1"/>
</dbReference>
<dbReference type="EMBL" id="KK853419">
    <property type="protein sequence ID" value="KDR07725.1"/>
    <property type="molecule type" value="Genomic_DNA"/>
</dbReference>
<feature type="domain" description="PWWP" evidence="4">
    <location>
        <begin position="578"/>
        <end position="638"/>
    </location>
</feature>
<evidence type="ECO:0000313" key="5">
    <source>
        <dbReference type="EMBL" id="KDR07725.1"/>
    </source>
</evidence>
<proteinExistence type="predicted"/>
<dbReference type="GO" id="GO:0003682">
    <property type="term" value="F:chromatin binding"/>
    <property type="evidence" value="ECO:0007669"/>
    <property type="project" value="TreeGrafter"/>
</dbReference>
<dbReference type="CDD" id="cd20140">
    <property type="entry name" value="PWWP_PWWP2"/>
    <property type="match status" value="1"/>
</dbReference>
<evidence type="ECO:0000259" key="4">
    <source>
        <dbReference type="PROSITE" id="PS50812"/>
    </source>
</evidence>
<name>A0A067QHB8_ZOONE</name>
<dbReference type="SUPFAM" id="SSF63748">
    <property type="entry name" value="Tudor/PWWP/MBT"/>
    <property type="match status" value="1"/>
</dbReference>
<evidence type="ECO:0000256" key="2">
    <source>
        <dbReference type="ARBA" id="ARBA00023163"/>
    </source>
</evidence>
<keyword evidence="6" id="KW-1185">Reference proteome</keyword>
<dbReference type="FunFam" id="2.30.30.140:FF:000036">
    <property type="entry name" value="PWWP domain-containing protein 2A"/>
    <property type="match status" value="1"/>
</dbReference>
<dbReference type="Proteomes" id="UP000027135">
    <property type="component" value="Unassembled WGS sequence"/>
</dbReference>
<feature type="region of interest" description="Disordered" evidence="3">
    <location>
        <begin position="151"/>
        <end position="206"/>
    </location>
</feature>
<feature type="compositionally biased region" description="Basic residues" evidence="3">
    <location>
        <begin position="396"/>
        <end position="412"/>
    </location>
</feature>
<feature type="region of interest" description="Disordered" evidence="3">
    <location>
        <begin position="523"/>
        <end position="552"/>
    </location>
</feature>
<dbReference type="InterPro" id="IPR000313">
    <property type="entry name" value="PWWP_dom"/>
</dbReference>
<dbReference type="PANTHER" id="PTHR16112:SF22">
    <property type="entry name" value="PWWP DOMAIN-CONTAINING 2B"/>
    <property type="match status" value="1"/>
</dbReference>
<protein>
    <submittedName>
        <fullName evidence="5">PWWP domain-containing protein 2A</fullName>
    </submittedName>
</protein>
<dbReference type="AlphaFoldDB" id="A0A067QHB8"/>
<evidence type="ECO:0000313" key="6">
    <source>
        <dbReference type="Proteomes" id="UP000027135"/>
    </source>
</evidence>
<dbReference type="SMART" id="SM00293">
    <property type="entry name" value="PWWP"/>
    <property type="match status" value="1"/>
</dbReference>
<dbReference type="GO" id="GO:0010369">
    <property type="term" value="C:chromocenter"/>
    <property type="evidence" value="ECO:0007669"/>
    <property type="project" value="TreeGrafter"/>
</dbReference>
<dbReference type="InParanoid" id="A0A067QHB8"/>
<keyword evidence="1" id="KW-0805">Transcription regulation</keyword>
<feature type="region of interest" description="Disordered" evidence="3">
    <location>
        <begin position="379"/>
        <end position="428"/>
    </location>
</feature>
<organism evidence="5 6">
    <name type="scientific">Zootermopsis nevadensis</name>
    <name type="common">Dampwood termite</name>
    <dbReference type="NCBI Taxonomy" id="136037"/>
    <lineage>
        <taxon>Eukaryota</taxon>
        <taxon>Metazoa</taxon>
        <taxon>Ecdysozoa</taxon>
        <taxon>Arthropoda</taxon>
        <taxon>Hexapoda</taxon>
        <taxon>Insecta</taxon>
        <taxon>Pterygota</taxon>
        <taxon>Neoptera</taxon>
        <taxon>Polyneoptera</taxon>
        <taxon>Dictyoptera</taxon>
        <taxon>Blattodea</taxon>
        <taxon>Blattoidea</taxon>
        <taxon>Termitoidae</taxon>
        <taxon>Termopsidae</taxon>
        <taxon>Zootermopsis</taxon>
    </lineage>
</organism>
<feature type="compositionally biased region" description="Basic residues" evidence="3">
    <location>
        <begin position="447"/>
        <end position="460"/>
    </location>
</feature>
<dbReference type="PROSITE" id="PS50812">
    <property type="entry name" value="PWWP"/>
    <property type="match status" value="1"/>
</dbReference>
<dbReference type="GO" id="GO:0005634">
    <property type="term" value="C:nucleus"/>
    <property type="evidence" value="ECO:0007669"/>
    <property type="project" value="TreeGrafter"/>
</dbReference>
<dbReference type="OMA" id="WDESVFE"/>
<feature type="compositionally biased region" description="Polar residues" evidence="3">
    <location>
        <begin position="523"/>
        <end position="536"/>
    </location>
</feature>
<feature type="compositionally biased region" description="Polar residues" evidence="3">
    <location>
        <begin position="191"/>
        <end position="206"/>
    </location>
</feature>
<feature type="region of interest" description="Disordered" evidence="3">
    <location>
        <begin position="447"/>
        <end position="470"/>
    </location>
</feature>
<dbReference type="OrthoDB" id="5964980at2759"/>
<dbReference type="eggNOG" id="ENOG502QU6V">
    <property type="taxonomic scope" value="Eukaryota"/>
</dbReference>
<dbReference type="Pfam" id="PF00855">
    <property type="entry name" value="PWWP"/>
    <property type="match status" value="1"/>
</dbReference>
<evidence type="ECO:0000256" key="1">
    <source>
        <dbReference type="ARBA" id="ARBA00023015"/>
    </source>
</evidence>
<dbReference type="PANTHER" id="PTHR16112">
    <property type="entry name" value="METHYL-CPG BINDING PROTEIN, DROSOPHILA"/>
    <property type="match status" value="1"/>
</dbReference>